<proteinExistence type="predicted"/>
<dbReference type="AlphaFoldDB" id="A0A699QQF8"/>
<evidence type="ECO:0008006" key="2">
    <source>
        <dbReference type="Google" id="ProtNLM"/>
    </source>
</evidence>
<accession>A0A699QQF8</accession>
<protein>
    <recommendedName>
        <fullName evidence="2">Ubiquitin-like protease family profile domain-containing protein</fullName>
    </recommendedName>
</protein>
<sequence>MPKQSFVYGTLDCGVMTCKFIEMLTKGKTVNIISFDDNVGLKCQEYRAKMALMLYETRCERPHINTFIELMMRKRPRNAQWTLGLSDLVAFHIDGRKLMSMVSVVDALRATIDENNLRYPSWHKIEQVFFPINLDNKHWVAAS</sequence>
<comment type="caution">
    <text evidence="1">The sequence shown here is derived from an EMBL/GenBank/DDBJ whole genome shotgun (WGS) entry which is preliminary data.</text>
</comment>
<gene>
    <name evidence="1" type="ORF">Tci_844643</name>
</gene>
<evidence type="ECO:0000313" key="1">
    <source>
        <dbReference type="EMBL" id="GFC72673.1"/>
    </source>
</evidence>
<organism evidence="1">
    <name type="scientific">Tanacetum cinerariifolium</name>
    <name type="common">Dalmatian daisy</name>
    <name type="synonym">Chrysanthemum cinerariifolium</name>
    <dbReference type="NCBI Taxonomy" id="118510"/>
    <lineage>
        <taxon>Eukaryota</taxon>
        <taxon>Viridiplantae</taxon>
        <taxon>Streptophyta</taxon>
        <taxon>Embryophyta</taxon>
        <taxon>Tracheophyta</taxon>
        <taxon>Spermatophyta</taxon>
        <taxon>Magnoliopsida</taxon>
        <taxon>eudicotyledons</taxon>
        <taxon>Gunneridae</taxon>
        <taxon>Pentapetalae</taxon>
        <taxon>asterids</taxon>
        <taxon>campanulids</taxon>
        <taxon>Asterales</taxon>
        <taxon>Asteraceae</taxon>
        <taxon>Asteroideae</taxon>
        <taxon>Anthemideae</taxon>
        <taxon>Anthemidinae</taxon>
        <taxon>Tanacetum</taxon>
    </lineage>
</organism>
<reference evidence="1" key="1">
    <citation type="journal article" date="2019" name="Sci. Rep.">
        <title>Draft genome of Tanacetum cinerariifolium, the natural source of mosquito coil.</title>
        <authorList>
            <person name="Yamashiro T."/>
            <person name="Shiraishi A."/>
            <person name="Satake H."/>
            <person name="Nakayama K."/>
        </authorList>
    </citation>
    <scope>NUCLEOTIDE SEQUENCE</scope>
</reference>
<name>A0A699QQF8_TANCI</name>
<dbReference type="EMBL" id="BKCJ011038963">
    <property type="protein sequence ID" value="GFC72673.1"/>
    <property type="molecule type" value="Genomic_DNA"/>
</dbReference>